<dbReference type="EMBL" id="VRMG01000005">
    <property type="protein sequence ID" value="TXN31477.1"/>
    <property type="molecule type" value="Genomic_DNA"/>
</dbReference>
<comment type="caution">
    <text evidence="7">The sequence shown here is derived from an EMBL/GenBank/DDBJ whole genome shotgun (WGS) entry which is preliminary data.</text>
</comment>
<dbReference type="RefSeq" id="WP_147783064.1">
    <property type="nucleotide sequence ID" value="NZ_VRMG01000005.1"/>
</dbReference>
<dbReference type="AlphaFoldDB" id="A0A5C8UT93"/>
<keyword evidence="4 5" id="KW-0472">Membrane</keyword>
<comment type="subcellular location">
    <subcellularLocation>
        <location evidence="1">Membrane</location>
        <topology evidence="1">Multi-pass membrane protein</topology>
    </subcellularLocation>
</comment>
<feature type="transmembrane region" description="Helical" evidence="5">
    <location>
        <begin position="146"/>
        <end position="167"/>
    </location>
</feature>
<feature type="transmembrane region" description="Helical" evidence="5">
    <location>
        <begin position="122"/>
        <end position="140"/>
    </location>
</feature>
<proteinExistence type="predicted"/>
<accession>A0A5C8UT93</accession>
<sequence length="185" mass="20244">MNEALWALGRGTGVVALLLLTVSVVLGIVTRSGRPLLGLPRFSVTLVHRNSSLLASVFLVIHIVSLFFDSYAQLRVVDFFVPFLGAAKPFWLGLGTLALDLMLAIIVTSLLRRWIGRRVFRVVHWFTYALWPVALAHSIGNGSDGTSVWFLALALASVVLVAVAVAWRVSANFIEFGNARKGETR</sequence>
<evidence type="ECO:0000256" key="2">
    <source>
        <dbReference type="ARBA" id="ARBA00022692"/>
    </source>
</evidence>
<keyword evidence="2 5" id="KW-0812">Transmembrane</keyword>
<feature type="transmembrane region" description="Helical" evidence="5">
    <location>
        <begin position="51"/>
        <end position="70"/>
    </location>
</feature>
<protein>
    <submittedName>
        <fullName evidence="7">Iron reductase</fullName>
    </submittedName>
</protein>
<name>A0A5C8UT93_9MICO</name>
<keyword evidence="8" id="KW-1185">Reference proteome</keyword>
<feature type="transmembrane region" description="Helical" evidence="5">
    <location>
        <begin position="12"/>
        <end position="30"/>
    </location>
</feature>
<gene>
    <name evidence="7" type="ORF">FVP33_08010</name>
</gene>
<dbReference type="Proteomes" id="UP000321379">
    <property type="component" value="Unassembled WGS sequence"/>
</dbReference>
<dbReference type="Pfam" id="PF01794">
    <property type="entry name" value="Ferric_reduct"/>
    <property type="match status" value="1"/>
</dbReference>
<dbReference type="InterPro" id="IPR013130">
    <property type="entry name" value="Fe3_Rdtase_TM_dom"/>
</dbReference>
<keyword evidence="3 5" id="KW-1133">Transmembrane helix</keyword>
<feature type="domain" description="Ferric oxidoreductase" evidence="6">
    <location>
        <begin position="12"/>
        <end position="134"/>
    </location>
</feature>
<evidence type="ECO:0000313" key="7">
    <source>
        <dbReference type="EMBL" id="TXN31477.1"/>
    </source>
</evidence>
<evidence type="ECO:0000259" key="6">
    <source>
        <dbReference type="Pfam" id="PF01794"/>
    </source>
</evidence>
<organism evidence="7 8">
    <name type="scientific">Lacisediminihabitans profunda</name>
    <dbReference type="NCBI Taxonomy" id="2594790"/>
    <lineage>
        <taxon>Bacteria</taxon>
        <taxon>Bacillati</taxon>
        <taxon>Actinomycetota</taxon>
        <taxon>Actinomycetes</taxon>
        <taxon>Micrococcales</taxon>
        <taxon>Microbacteriaceae</taxon>
        <taxon>Lacisediminihabitans</taxon>
    </lineage>
</organism>
<dbReference type="GO" id="GO:0016020">
    <property type="term" value="C:membrane"/>
    <property type="evidence" value="ECO:0007669"/>
    <property type="project" value="UniProtKB-SubCell"/>
</dbReference>
<reference evidence="7 8" key="1">
    <citation type="submission" date="2019-08" db="EMBL/GenBank/DDBJ databases">
        <title>Bacterial whole genome sequence for Glaciihabitans sp. CHu50b-6-2.</title>
        <authorList>
            <person name="Jin L."/>
        </authorList>
    </citation>
    <scope>NUCLEOTIDE SEQUENCE [LARGE SCALE GENOMIC DNA]</scope>
    <source>
        <strain evidence="7 8">CHu50b-6-2</strain>
    </source>
</reference>
<evidence type="ECO:0000256" key="4">
    <source>
        <dbReference type="ARBA" id="ARBA00023136"/>
    </source>
</evidence>
<evidence type="ECO:0000313" key="8">
    <source>
        <dbReference type="Proteomes" id="UP000321379"/>
    </source>
</evidence>
<evidence type="ECO:0000256" key="5">
    <source>
        <dbReference type="SAM" id="Phobius"/>
    </source>
</evidence>
<feature type="transmembrane region" description="Helical" evidence="5">
    <location>
        <begin position="90"/>
        <end position="110"/>
    </location>
</feature>
<evidence type="ECO:0000256" key="1">
    <source>
        <dbReference type="ARBA" id="ARBA00004141"/>
    </source>
</evidence>
<evidence type="ECO:0000256" key="3">
    <source>
        <dbReference type="ARBA" id="ARBA00022989"/>
    </source>
</evidence>